<evidence type="ECO:0008006" key="4">
    <source>
        <dbReference type="Google" id="ProtNLM"/>
    </source>
</evidence>
<gene>
    <name evidence="2" type="ORF">M440DRAFT_1436133</name>
</gene>
<dbReference type="Proteomes" id="UP000240760">
    <property type="component" value="Unassembled WGS sequence"/>
</dbReference>
<evidence type="ECO:0000313" key="2">
    <source>
        <dbReference type="EMBL" id="PTB80573.1"/>
    </source>
</evidence>
<dbReference type="STRING" id="983965.A0A2T4CGA6"/>
<sequence>MADAFEGEDLLYNLAYECEALFDSLQDLLRKTESSDALVRLCSEFQQRFAIWAAHLGVFARKSQCLDTRLRNIPDLQDLVARLLDILRRSLQQCTAEPPCQRENDEVMTDIHELPSGALRIQTADLKTIDDTLTRLNRVGVTVRQSGRGKLDTRAKRFAAGLNLSSFAHLCANAVQALYPSAHQSLKDHLTRSMTDRYARMLFLDSRHQNLQARRNLHAGLPPIHEVPSDEMTPSGPSIPPRTAIKNSAIQKLFRQPSALSQSDLSSVNLQQIRSRLRPPDEASTKFHKTSSIQVNQGNYPRIPATTDDSTVITCQWCSEPLTKKTLSESEWRRHIDRDLKPYICLSEACPDAHPAYATFDEWYKHMKLHDWRWHQRTYLTSSWVCTICESGSGTYTSPQALYLHLEDMHGRDFTQAQLQAISRQSKTEQPRASRDCLLCCFAVEEQGDFGQAVFAKRRKRQTKQRASKSVRKTLEMAHPSPHNSGSELSDTSSASDGMGSGHRKQRGEGRSLAVSRHVAVHLQGLMLLTLRFAEALQDNDGDAGDDARSNSVDIDEGNSASGGTDLGRLSHIASDEDVAPKNESDERNTESDMDSVQGLGDDITADDMPVPDTDIDLQYIPRQHDNLAVEDDEFLNELIESGDFLYGETSTSSTESASSFPMMGMGMEMVMRFQTKLDTT</sequence>
<keyword evidence="3" id="KW-1185">Reference proteome</keyword>
<evidence type="ECO:0000256" key="1">
    <source>
        <dbReference type="SAM" id="MobiDB-lite"/>
    </source>
</evidence>
<dbReference type="EMBL" id="KZ679127">
    <property type="protein sequence ID" value="PTB80573.1"/>
    <property type="molecule type" value="Genomic_DNA"/>
</dbReference>
<dbReference type="AlphaFoldDB" id="A0A2T4CGA6"/>
<feature type="region of interest" description="Disordered" evidence="1">
    <location>
        <begin position="221"/>
        <end position="243"/>
    </location>
</feature>
<dbReference type="OrthoDB" id="4574581at2759"/>
<feature type="compositionally biased region" description="Basic and acidic residues" evidence="1">
    <location>
        <begin position="579"/>
        <end position="591"/>
    </location>
</feature>
<feature type="compositionally biased region" description="Polar residues" evidence="1">
    <location>
        <begin position="482"/>
        <end position="496"/>
    </location>
</feature>
<protein>
    <recommendedName>
        <fullName evidence="4">C2H2-type domain-containing protein</fullName>
    </recommendedName>
</protein>
<dbReference type="PANTHER" id="PTHR35391">
    <property type="entry name" value="C2H2-TYPE DOMAIN-CONTAINING PROTEIN-RELATED"/>
    <property type="match status" value="1"/>
</dbReference>
<feature type="region of interest" description="Disordered" evidence="1">
    <location>
        <begin position="541"/>
        <end position="611"/>
    </location>
</feature>
<name>A0A2T4CGA6_TRILO</name>
<evidence type="ECO:0000313" key="3">
    <source>
        <dbReference type="Proteomes" id="UP000240760"/>
    </source>
</evidence>
<organism evidence="2 3">
    <name type="scientific">Trichoderma longibrachiatum ATCC 18648</name>
    <dbReference type="NCBI Taxonomy" id="983965"/>
    <lineage>
        <taxon>Eukaryota</taxon>
        <taxon>Fungi</taxon>
        <taxon>Dikarya</taxon>
        <taxon>Ascomycota</taxon>
        <taxon>Pezizomycotina</taxon>
        <taxon>Sordariomycetes</taxon>
        <taxon>Hypocreomycetidae</taxon>
        <taxon>Hypocreales</taxon>
        <taxon>Hypocreaceae</taxon>
        <taxon>Trichoderma</taxon>
    </lineage>
</organism>
<feature type="compositionally biased region" description="Basic residues" evidence="1">
    <location>
        <begin position="456"/>
        <end position="472"/>
    </location>
</feature>
<accession>A0A2T4CGA6</accession>
<dbReference type="PANTHER" id="PTHR35391:SF7">
    <property type="entry name" value="C2H2-TYPE DOMAIN-CONTAINING PROTEIN"/>
    <property type="match status" value="1"/>
</dbReference>
<proteinExistence type="predicted"/>
<feature type="region of interest" description="Disordered" evidence="1">
    <location>
        <begin position="456"/>
        <end position="513"/>
    </location>
</feature>
<reference evidence="2 3" key="1">
    <citation type="submission" date="2016-07" db="EMBL/GenBank/DDBJ databases">
        <title>Multiple horizontal gene transfer events from other fungi enriched the ability of initially mycotrophic Trichoderma (Ascomycota) to feed on dead plant biomass.</title>
        <authorList>
            <consortium name="DOE Joint Genome Institute"/>
            <person name="Aerts A."/>
            <person name="Atanasova L."/>
            <person name="Chenthamara K."/>
            <person name="Zhang J."/>
            <person name="Grujic M."/>
            <person name="Henrissat B."/>
            <person name="Kuo A."/>
            <person name="Salamov A."/>
            <person name="Lipzen A."/>
            <person name="Labutti K."/>
            <person name="Barry K."/>
            <person name="Miao Y."/>
            <person name="Rahimi M.J."/>
            <person name="Shen Q."/>
            <person name="Grigoriev I.V."/>
            <person name="Kubicek C.P."/>
            <person name="Druzhinina I.S."/>
        </authorList>
    </citation>
    <scope>NUCLEOTIDE SEQUENCE [LARGE SCALE GENOMIC DNA]</scope>
    <source>
        <strain evidence="2 3">ATCC 18648</strain>
    </source>
</reference>